<name>A0A0A6PLY7_9GAMM</name>
<gene>
    <name evidence="1" type="ORF">PN36_25345</name>
</gene>
<protein>
    <submittedName>
        <fullName evidence="1">Uncharacterized protein</fullName>
    </submittedName>
</protein>
<dbReference type="InterPro" id="IPR038467">
    <property type="entry name" value="RF3_dom_3_sf"/>
</dbReference>
<dbReference type="EMBL" id="JSZA02000138">
    <property type="protein sequence ID" value="KHD05704.1"/>
    <property type="molecule type" value="Genomic_DNA"/>
</dbReference>
<accession>A0A0A6PLY7</accession>
<sequence>MSIKKLLEEAKAKNTLVSVYVDSDDWEKYSLGYVDLVTDTYVRLRALSQYGEAAGFEIRSLSEIFKVENDGQYENKIEKLSQNQGNIFNEVRLSKKSSGDLVRESLQQSLEESIVIVVWGRETDDSLVGYVEKLETDLVSIRLINEFGEDDGLSTIEIDEITSLDFNTRSEQVRNFLSKNNKRRVRALSERMVRPTHHHRTI</sequence>
<reference evidence="1 2" key="1">
    <citation type="journal article" date="2016" name="Front. Microbiol.">
        <title>Single-Cell (Meta-)Genomics of a Dimorphic Candidatus Thiomargarita nelsonii Reveals Genomic Plasticity.</title>
        <authorList>
            <person name="Flood B.E."/>
            <person name="Fliss P."/>
            <person name="Jones D.S."/>
            <person name="Dick G.J."/>
            <person name="Jain S."/>
            <person name="Kaster A.K."/>
            <person name="Winkel M."/>
            <person name="Mussmann M."/>
            <person name="Bailey J."/>
        </authorList>
    </citation>
    <scope>NUCLEOTIDE SEQUENCE [LARGE SCALE GENOMIC DNA]</scope>
    <source>
        <strain evidence="1">Hydrate Ridge</strain>
    </source>
</reference>
<dbReference type="Gene3D" id="3.30.70.3280">
    <property type="entry name" value="Peptide chain release factor 3, domain III"/>
    <property type="match status" value="1"/>
</dbReference>
<proteinExistence type="predicted"/>
<dbReference type="Proteomes" id="UP000030428">
    <property type="component" value="Unassembled WGS sequence"/>
</dbReference>
<evidence type="ECO:0000313" key="1">
    <source>
        <dbReference type="EMBL" id="KHD05704.1"/>
    </source>
</evidence>
<keyword evidence="2" id="KW-1185">Reference proteome</keyword>
<organism evidence="1 2">
    <name type="scientific">Candidatus Thiomargarita nelsonii</name>
    <dbReference type="NCBI Taxonomy" id="1003181"/>
    <lineage>
        <taxon>Bacteria</taxon>
        <taxon>Pseudomonadati</taxon>
        <taxon>Pseudomonadota</taxon>
        <taxon>Gammaproteobacteria</taxon>
        <taxon>Thiotrichales</taxon>
        <taxon>Thiotrichaceae</taxon>
        <taxon>Thiomargarita</taxon>
    </lineage>
</organism>
<evidence type="ECO:0000313" key="2">
    <source>
        <dbReference type="Proteomes" id="UP000030428"/>
    </source>
</evidence>
<comment type="caution">
    <text evidence="1">The sequence shown here is derived from an EMBL/GenBank/DDBJ whole genome shotgun (WGS) entry which is preliminary data.</text>
</comment>
<dbReference type="AlphaFoldDB" id="A0A0A6PLY7"/>